<feature type="region of interest" description="Disordered" evidence="1">
    <location>
        <begin position="1"/>
        <end position="23"/>
    </location>
</feature>
<name>A0A5B7IZ34_PORTR</name>
<comment type="caution">
    <text evidence="2">The sequence shown here is derived from an EMBL/GenBank/DDBJ whole genome shotgun (WGS) entry which is preliminary data.</text>
</comment>
<dbReference type="Proteomes" id="UP000324222">
    <property type="component" value="Unassembled WGS sequence"/>
</dbReference>
<evidence type="ECO:0000313" key="3">
    <source>
        <dbReference type="Proteomes" id="UP000324222"/>
    </source>
</evidence>
<reference evidence="2 3" key="1">
    <citation type="submission" date="2019-05" db="EMBL/GenBank/DDBJ databases">
        <title>Another draft genome of Portunus trituberculatus and its Hox gene families provides insights of decapod evolution.</title>
        <authorList>
            <person name="Jeong J.-H."/>
            <person name="Song I."/>
            <person name="Kim S."/>
            <person name="Choi T."/>
            <person name="Kim D."/>
            <person name="Ryu S."/>
            <person name="Kim W."/>
        </authorList>
    </citation>
    <scope>NUCLEOTIDE SEQUENCE [LARGE SCALE GENOMIC DNA]</scope>
    <source>
        <tissue evidence="2">Muscle</tissue>
    </source>
</reference>
<proteinExistence type="predicted"/>
<organism evidence="2 3">
    <name type="scientific">Portunus trituberculatus</name>
    <name type="common">Swimming crab</name>
    <name type="synonym">Neptunus trituberculatus</name>
    <dbReference type="NCBI Taxonomy" id="210409"/>
    <lineage>
        <taxon>Eukaryota</taxon>
        <taxon>Metazoa</taxon>
        <taxon>Ecdysozoa</taxon>
        <taxon>Arthropoda</taxon>
        <taxon>Crustacea</taxon>
        <taxon>Multicrustacea</taxon>
        <taxon>Malacostraca</taxon>
        <taxon>Eumalacostraca</taxon>
        <taxon>Eucarida</taxon>
        <taxon>Decapoda</taxon>
        <taxon>Pleocyemata</taxon>
        <taxon>Brachyura</taxon>
        <taxon>Eubrachyura</taxon>
        <taxon>Portunoidea</taxon>
        <taxon>Portunidae</taxon>
        <taxon>Portuninae</taxon>
        <taxon>Portunus</taxon>
    </lineage>
</organism>
<protein>
    <submittedName>
        <fullName evidence="2">Uncharacterized protein</fullName>
    </submittedName>
</protein>
<evidence type="ECO:0000256" key="1">
    <source>
        <dbReference type="SAM" id="MobiDB-lite"/>
    </source>
</evidence>
<sequence>MNTTLRHLTPVMKQQTERIHKKRPGKKNLVTKRTLYGISQVERNPTFTAKGVEAKEPNDVQDALMPHML</sequence>
<evidence type="ECO:0000313" key="2">
    <source>
        <dbReference type="EMBL" id="MPC86956.1"/>
    </source>
</evidence>
<keyword evidence="3" id="KW-1185">Reference proteome</keyword>
<gene>
    <name evidence="2" type="ORF">E2C01_081801</name>
</gene>
<dbReference type="EMBL" id="VSRR010073062">
    <property type="protein sequence ID" value="MPC86956.1"/>
    <property type="molecule type" value="Genomic_DNA"/>
</dbReference>
<accession>A0A5B7IZ34</accession>
<dbReference type="AlphaFoldDB" id="A0A5B7IZ34"/>